<organism evidence="16">
    <name type="scientific">Albugo laibachii Nc14</name>
    <dbReference type="NCBI Taxonomy" id="890382"/>
    <lineage>
        <taxon>Eukaryota</taxon>
        <taxon>Sar</taxon>
        <taxon>Stramenopiles</taxon>
        <taxon>Oomycota</taxon>
        <taxon>Peronosporomycetes</taxon>
        <taxon>Albuginales</taxon>
        <taxon>Albuginaceae</taxon>
        <taxon>Albugo</taxon>
    </lineage>
</organism>
<evidence type="ECO:0000313" key="16">
    <source>
        <dbReference type="EMBL" id="CCA24998.1"/>
    </source>
</evidence>
<dbReference type="GO" id="GO:0034765">
    <property type="term" value="P:regulation of monoatomic ion transmembrane transport"/>
    <property type="evidence" value="ECO:0007669"/>
    <property type="project" value="TreeGrafter"/>
</dbReference>
<accession>F0WUC0</accession>
<dbReference type="Pfam" id="PF17655">
    <property type="entry name" value="IRK_C"/>
    <property type="match status" value="2"/>
</dbReference>
<dbReference type="InterPro" id="IPR040445">
    <property type="entry name" value="Kir_TM"/>
</dbReference>
<gene>
    <name evidence="16" type="primary">AlNc14C269G9941</name>
    <name evidence="16" type="ORF">ALNC14_111420</name>
</gene>
<dbReference type="InterPro" id="IPR016449">
    <property type="entry name" value="K_chnl_inward-rec_Kir"/>
</dbReference>
<evidence type="ECO:0000256" key="5">
    <source>
        <dbReference type="ARBA" id="ARBA00022882"/>
    </source>
</evidence>
<dbReference type="GO" id="GO:0005886">
    <property type="term" value="C:plasma membrane"/>
    <property type="evidence" value="ECO:0007669"/>
    <property type="project" value="TreeGrafter"/>
</dbReference>
<dbReference type="GO" id="GO:0005242">
    <property type="term" value="F:inward rectifier potassium channel activity"/>
    <property type="evidence" value="ECO:0007669"/>
    <property type="project" value="InterPro"/>
</dbReference>
<feature type="transmembrane region" description="Helical" evidence="13">
    <location>
        <begin position="54"/>
        <end position="75"/>
    </location>
</feature>
<reference evidence="16" key="2">
    <citation type="submission" date="2011-02" db="EMBL/GenBank/DDBJ databases">
        <authorList>
            <person name="MacLean D."/>
        </authorList>
    </citation>
    <scope>NUCLEOTIDE SEQUENCE</scope>
</reference>
<keyword evidence="3 11" id="KW-0633">Potassium transport</keyword>
<keyword evidence="6 11" id="KW-0630">Potassium</keyword>
<feature type="domain" description="Inward rectifier potassium channel C-terminal" evidence="15">
    <location>
        <begin position="126"/>
        <end position="215"/>
    </location>
</feature>
<dbReference type="PANTHER" id="PTHR11767">
    <property type="entry name" value="INWARD RECTIFIER POTASSIUM CHANNEL"/>
    <property type="match status" value="1"/>
</dbReference>
<keyword evidence="5 11" id="KW-0851">Voltage-gated channel</keyword>
<dbReference type="SUPFAM" id="SSF81296">
    <property type="entry name" value="E set domains"/>
    <property type="match status" value="1"/>
</dbReference>
<keyword evidence="7 13" id="KW-1133">Transmembrane helix</keyword>
<dbReference type="InterPro" id="IPR014756">
    <property type="entry name" value="Ig_E-set"/>
</dbReference>
<feature type="domain" description="Inward rectifier potassium channel C-terminal" evidence="15">
    <location>
        <begin position="282"/>
        <end position="346"/>
    </location>
</feature>
<keyword evidence="2 11" id="KW-0813">Transport</keyword>
<evidence type="ECO:0000256" key="12">
    <source>
        <dbReference type="SAM" id="MobiDB-lite"/>
    </source>
</evidence>
<dbReference type="PANTHER" id="PTHR11767:SF103">
    <property type="entry name" value="POTASSIUM CHANNEL INWARDLY RECTIFYING TRANSMEMBRANE DOMAIN-CONTAINING PROTEIN"/>
    <property type="match status" value="1"/>
</dbReference>
<dbReference type="InterPro" id="IPR013518">
    <property type="entry name" value="K_chnl_inward-rec_Kir_cyto"/>
</dbReference>
<evidence type="ECO:0000256" key="11">
    <source>
        <dbReference type="RuleBase" id="RU003822"/>
    </source>
</evidence>
<evidence type="ECO:0000256" key="7">
    <source>
        <dbReference type="ARBA" id="ARBA00022989"/>
    </source>
</evidence>
<evidence type="ECO:0000259" key="14">
    <source>
        <dbReference type="Pfam" id="PF01007"/>
    </source>
</evidence>
<keyword evidence="8 11" id="KW-0406">Ion transport</keyword>
<proteinExistence type="inferred from homology"/>
<protein>
    <submittedName>
        <fullName evidence="16">Animal inward rectifier K channel (IRKC) family protein putative</fullName>
    </submittedName>
</protein>
<evidence type="ECO:0000256" key="4">
    <source>
        <dbReference type="ARBA" id="ARBA00022692"/>
    </source>
</evidence>
<feature type="transmembrane region" description="Helical" evidence="13">
    <location>
        <begin position="20"/>
        <end position="42"/>
    </location>
</feature>
<name>F0WUC0_9STRA</name>
<dbReference type="EMBL" id="FR824314">
    <property type="protein sequence ID" value="CCA24998.1"/>
    <property type="molecule type" value="Genomic_DNA"/>
</dbReference>
<comment type="similarity">
    <text evidence="11">Belongs to the inward rectifier-type potassium channel (TC 1.A.2.1) family.</text>
</comment>
<keyword evidence="4 11" id="KW-0812">Transmembrane</keyword>
<evidence type="ECO:0000256" key="2">
    <source>
        <dbReference type="ARBA" id="ARBA00022448"/>
    </source>
</evidence>
<evidence type="ECO:0000256" key="3">
    <source>
        <dbReference type="ARBA" id="ARBA00022538"/>
    </source>
</evidence>
<evidence type="ECO:0000259" key="15">
    <source>
        <dbReference type="Pfam" id="PF17655"/>
    </source>
</evidence>
<dbReference type="InterPro" id="IPR041647">
    <property type="entry name" value="IRK_C"/>
</dbReference>
<evidence type="ECO:0000256" key="9">
    <source>
        <dbReference type="ARBA" id="ARBA00023136"/>
    </source>
</evidence>
<dbReference type="HOGENOM" id="CLU_043227_0_0_1"/>
<keyword evidence="9 13" id="KW-0472">Membrane</keyword>
<dbReference type="Pfam" id="PF01007">
    <property type="entry name" value="IRK"/>
    <property type="match status" value="1"/>
</dbReference>
<evidence type="ECO:0000256" key="6">
    <source>
        <dbReference type="ARBA" id="ARBA00022958"/>
    </source>
</evidence>
<feature type="transmembrane region" description="Helical" evidence="13">
    <location>
        <begin position="87"/>
        <end position="112"/>
    </location>
</feature>
<feature type="domain" description="Potassium channel inwardly rectifying transmembrane" evidence="14">
    <location>
        <begin position="2"/>
        <end position="117"/>
    </location>
</feature>
<evidence type="ECO:0000256" key="13">
    <source>
        <dbReference type="SAM" id="Phobius"/>
    </source>
</evidence>
<comment type="subcellular location">
    <subcellularLocation>
        <location evidence="1 11">Membrane</location>
        <topology evidence="1 11">Multi-pass membrane protein</topology>
    </subcellularLocation>
</comment>
<sequence>MPNSWRLYLQDPFHSLVNIRLSKVLFLFVFAYLCILLIFGLLYRTVPPESCKTVIHSFFQAFSFSVSVLFTIGFGTNGGDVFFGDCVWMQVVITMESLVGIFLDALAIGILFQRFAKGQARANTIVLSTKACVRRLRGNYYFMIQLCEMRKHQLVEAHVRMYAIRHDYSYGQPYYFQSYPMRVQHPDDDVGGMLLLALPSVIVHRIDPWSPLFSRKPCKQNASHPHDPTNSYLFPEPLCRQADAESGDRECRKRDCHKSEMSDHDRMETLSDPVGDMIHYWRESQLEVVVLIEGIDAVTSSTIQVRQSYRLEDIVFNHQFENCVSICPRTGGAVIDFNRFHETHEIIEKDVLSL</sequence>
<evidence type="ECO:0000256" key="10">
    <source>
        <dbReference type="ARBA" id="ARBA00023303"/>
    </source>
</evidence>
<dbReference type="SUPFAM" id="SSF81324">
    <property type="entry name" value="Voltage-gated potassium channels"/>
    <property type="match status" value="1"/>
</dbReference>
<evidence type="ECO:0000256" key="8">
    <source>
        <dbReference type="ARBA" id="ARBA00023065"/>
    </source>
</evidence>
<feature type="region of interest" description="Disordered" evidence="12">
    <location>
        <begin position="249"/>
        <end position="268"/>
    </location>
</feature>
<dbReference type="GO" id="GO:0034702">
    <property type="term" value="C:monoatomic ion channel complex"/>
    <property type="evidence" value="ECO:0007669"/>
    <property type="project" value="UniProtKB-KW"/>
</dbReference>
<keyword evidence="10 11" id="KW-0407">Ion channel</keyword>
<dbReference type="Gene3D" id="1.10.287.70">
    <property type="match status" value="1"/>
</dbReference>
<evidence type="ECO:0000256" key="1">
    <source>
        <dbReference type="ARBA" id="ARBA00004141"/>
    </source>
</evidence>
<dbReference type="AlphaFoldDB" id="F0WUC0"/>
<dbReference type="Gene3D" id="2.60.40.1400">
    <property type="entry name" value="G protein-activated inward rectifier potassium channel 1"/>
    <property type="match status" value="1"/>
</dbReference>
<reference evidence="16" key="1">
    <citation type="journal article" date="2011" name="PLoS Biol.">
        <title>Gene gain and loss during evolution of obligate parasitism in the white rust pathogen of Arabidopsis thaliana.</title>
        <authorList>
            <person name="Kemen E."/>
            <person name="Gardiner A."/>
            <person name="Schultz-Larsen T."/>
            <person name="Kemen A.C."/>
            <person name="Balmuth A.L."/>
            <person name="Robert-Seilaniantz A."/>
            <person name="Bailey K."/>
            <person name="Holub E."/>
            <person name="Studholme D.J."/>
            <person name="Maclean D."/>
            <person name="Jones J.D."/>
        </authorList>
    </citation>
    <scope>NUCLEOTIDE SEQUENCE</scope>
</reference>
<dbReference type="GO" id="GO:1990573">
    <property type="term" value="P:potassium ion import across plasma membrane"/>
    <property type="evidence" value="ECO:0007669"/>
    <property type="project" value="TreeGrafter"/>
</dbReference>